<evidence type="ECO:0000259" key="1">
    <source>
        <dbReference type="Pfam" id="PF18626"/>
    </source>
</evidence>
<dbReference type="AlphaFoldDB" id="A9B560"/>
<dbReference type="InterPro" id="IPR041325">
    <property type="entry name" value="Gln_deamidase_2"/>
</dbReference>
<accession>A9B560</accession>
<dbReference type="Gene3D" id="3.10.620.30">
    <property type="match status" value="1"/>
</dbReference>
<gene>
    <name evidence="2" type="ordered locus">Haur_3561</name>
</gene>
<proteinExistence type="predicted"/>
<dbReference type="Proteomes" id="UP000000787">
    <property type="component" value="Chromosome"/>
</dbReference>
<dbReference type="InParanoid" id="A9B560"/>
<keyword evidence="3" id="KW-1185">Reference proteome</keyword>
<dbReference type="eggNOG" id="COG1396">
    <property type="taxonomic scope" value="Bacteria"/>
</dbReference>
<dbReference type="KEGG" id="hau:Haur_3561"/>
<sequence>MQVNQDGSVSYADATLIFDDMANEADIPFNFKDDGCYARSYLMGNRIVERYGINPDDMFKVTILDRSPSDSNPTLTVPTDKMYPGFSSEDGTVNWTWHIAPAIKVQTPNGVEIMVIDPSLSTHPLSVDQWEALMNDPQSNVEIKDHSWYTPWDQVTPENKPFFDDHAQKTMEEYMRYCQEAGYCQ</sequence>
<organism evidence="2 3">
    <name type="scientific">Herpetosiphon aurantiacus (strain ATCC 23779 / DSM 785 / 114-95)</name>
    <dbReference type="NCBI Taxonomy" id="316274"/>
    <lineage>
        <taxon>Bacteria</taxon>
        <taxon>Bacillati</taxon>
        <taxon>Chloroflexota</taxon>
        <taxon>Chloroflexia</taxon>
        <taxon>Herpetosiphonales</taxon>
        <taxon>Herpetosiphonaceae</taxon>
        <taxon>Herpetosiphon</taxon>
    </lineage>
</organism>
<name>A9B560_HERA2</name>
<evidence type="ECO:0000313" key="3">
    <source>
        <dbReference type="Proteomes" id="UP000000787"/>
    </source>
</evidence>
<dbReference type="EMBL" id="CP000875">
    <property type="protein sequence ID" value="ABX06197.1"/>
    <property type="molecule type" value="Genomic_DNA"/>
</dbReference>
<feature type="domain" description="Protein glutaminase" evidence="1">
    <location>
        <begin position="17"/>
        <end position="134"/>
    </location>
</feature>
<protein>
    <recommendedName>
        <fullName evidence="1">Protein glutaminase domain-containing protein</fullName>
    </recommendedName>
</protein>
<dbReference type="Pfam" id="PF18626">
    <property type="entry name" value="Gln_deamidase_2"/>
    <property type="match status" value="1"/>
</dbReference>
<dbReference type="HOGENOM" id="CLU_1459429_0_0_0"/>
<reference evidence="2 3" key="1">
    <citation type="journal article" date="2011" name="Stand. Genomic Sci.">
        <title>Complete genome sequence of the filamentous gliding predatory bacterium Herpetosiphon aurantiacus type strain (114-95(T)).</title>
        <authorList>
            <person name="Kiss H."/>
            <person name="Nett M."/>
            <person name="Domin N."/>
            <person name="Martin K."/>
            <person name="Maresca J.A."/>
            <person name="Copeland A."/>
            <person name="Lapidus A."/>
            <person name="Lucas S."/>
            <person name="Berry K.W."/>
            <person name="Glavina Del Rio T."/>
            <person name="Dalin E."/>
            <person name="Tice H."/>
            <person name="Pitluck S."/>
            <person name="Richardson P."/>
            <person name="Bruce D."/>
            <person name="Goodwin L."/>
            <person name="Han C."/>
            <person name="Detter J.C."/>
            <person name="Schmutz J."/>
            <person name="Brettin T."/>
            <person name="Land M."/>
            <person name="Hauser L."/>
            <person name="Kyrpides N.C."/>
            <person name="Ivanova N."/>
            <person name="Goker M."/>
            <person name="Woyke T."/>
            <person name="Klenk H.P."/>
            <person name="Bryant D.A."/>
        </authorList>
    </citation>
    <scope>NUCLEOTIDE SEQUENCE [LARGE SCALE GENOMIC DNA]</scope>
    <source>
        <strain evidence="3">ATCC 23779 / DSM 785 / 114-95</strain>
    </source>
</reference>
<evidence type="ECO:0000313" key="2">
    <source>
        <dbReference type="EMBL" id="ABX06197.1"/>
    </source>
</evidence>
<dbReference type="BioCyc" id="HAUR316274:GHYA-3598-MONOMER"/>
<dbReference type="STRING" id="316274.Haur_3561"/>